<protein>
    <submittedName>
        <fullName evidence="2">Hypp2030 protein</fullName>
    </submittedName>
</protein>
<feature type="compositionally biased region" description="Basic and acidic residues" evidence="1">
    <location>
        <begin position="234"/>
        <end position="246"/>
    </location>
</feature>
<dbReference type="PANTHER" id="PTHR34925:SF2">
    <property type="entry name" value="PAZ DOMAIN-CONTAINING PROTEIN"/>
    <property type="match status" value="1"/>
</dbReference>
<evidence type="ECO:0000313" key="2">
    <source>
        <dbReference type="EMBL" id="CAH1258553.1"/>
    </source>
</evidence>
<feature type="compositionally biased region" description="Basic and acidic residues" evidence="1">
    <location>
        <begin position="66"/>
        <end position="76"/>
    </location>
</feature>
<feature type="compositionally biased region" description="Polar residues" evidence="1">
    <location>
        <begin position="101"/>
        <end position="110"/>
    </location>
</feature>
<dbReference type="Proteomes" id="UP000838412">
    <property type="component" value="Chromosome 3"/>
</dbReference>
<feature type="compositionally biased region" description="Polar residues" evidence="1">
    <location>
        <begin position="49"/>
        <end position="61"/>
    </location>
</feature>
<evidence type="ECO:0000313" key="3">
    <source>
        <dbReference type="Proteomes" id="UP000838412"/>
    </source>
</evidence>
<feature type="region of interest" description="Disordered" evidence="1">
    <location>
        <begin position="277"/>
        <end position="306"/>
    </location>
</feature>
<dbReference type="AlphaFoldDB" id="A0A8J9ZN49"/>
<gene>
    <name evidence="2" type="primary">Hypp2030</name>
    <name evidence="2" type="ORF">BLAG_LOCUS16082</name>
</gene>
<proteinExistence type="predicted"/>
<dbReference type="OrthoDB" id="10186975at2759"/>
<keyword evidence="3" id="KW-1185">Reference proteome</keyword>
<dbReference type="EMBL" id="OV696688">
    <property type="protein sequence ID" value="CAH1258553.1"/>
    <property type="molecule type" value="Genomic_DNA"/>
</dbReference>
<name>A0A8J9ZN49_BRALA</name>
<evidence type="ECO:0000256" key="1">
    <source>
        <dbReference type="SAM" id="MobiDB-lite"/>
    </source>
</evidence>
<feature type="compositionally biased region" description="Polar residues" evidence="1">
    <location>
        <begin position="29"/>
        <end position="38"/>
    </location>
</feature>
<organism evidence="2 3">
    <name type="scientific">Branchiostoma lanceolatum</name>
    <name type="common">Common lancelet</name>
    <name type="synonym">Amphioxus lanceolatum</name>
    <dbReference type="NCBI Taxonomy" id="7740"/>
    <lineage>
        <taxon>Eukaryota</taxon>
        <taxon>Metazoa</taxon>
        <taxon>Chordata</taxon>
        <taxon>Cephalochordata</taxon>
        <taxon>Leptocardii</taxon>
        <taxon>Amphioxiformes</taxon>
        <taxon>Branchiostomatidae</taxon>
        <taxon>Branchiostoma</taxon>
    </lineage>
</organism>
<accession>A0A8J9ZN49</accession>
<feature type="compositionally biased region" description="Polar residues" evidence="1">
    <location>
        <begin position="277"/>
        <end position="294"/>
    </location>
</feature>
<dbReference type="PANTHER" id="PTHR34925">
    <property type="match status" value="1"/>
</dbReference>
<reference evidence="2" key="1">
    <citation type="submission" date="2022-01" db="EMBL/GenBank/DDBJ databases">
        <authorList>
            <person name="Braso-Vives M."/>
        </authorList>
    </citation>
    <scope>NUCLEOTIDE SEQUENCE</scope>
</reference>
<feature type="region of interest" description="Disordered" evidence="1">
    <location>
        <begin position="219"/>
        <end position="255"/>
    </location>
</feature>
<sequence length="597" mass="67059">MSTSSGFFENSPCSSLAEGECDGSLLNFNHASTISPSGSDLAPGDSPCQPHNNHDSTVTDNIDNDSVVKEQRDLGHKGNYKPYDPSVSESSHGGGLPVSDVHTNQPSTMPGQPGVAGTQEYQPTPIAELKKRHATGVDVMVQEHLSSEYDPNVTWPSTSIGTSVWGRSASITDLDMSDVRQEPTVSKYSQAFEYHGTDMEYDPIVNYRCSTFAKQQKRNLQDISEDVGSAQPVSKERKMDQDHHTSSDNSQDNSDLIEDTVADNLSNNEDIKLIMSDSASETDFNNNDQINLRGSESDPAMSETAAGLHLSRRENEMLESVENSTKNIAKKVNYKQNAGQQPSKVKRLKKKRVRNLFHDNVLKSGSKLESTDKNYLKQSICVKRVFDEEAPSHCLPQEREKDDSIIDLVSEDMSDWEENKLESTDKNYLKPSICVKRGFDEEAPSHCLPQEREKDDSIIDLVSEDMSDWEENKLRNASSTSDEYNAVYSYLVKEERKRMKYLKHSVTQTKGGIIKISDSYNPKLAEKMDWIKTKKTHENRKEFSVKDKGKSRYSSYSYSVPQNSMSSYDLTFSYSESDSSYEEEEEMITLYVSSSST</sequence>
<feature type="region of interest" description="Disordered" evidence="1">
    <location>
        <begin position="29"/>
        <end position="119"/>
    </location>
</feature>